<evidence type="ECO:0000313" key="3">
    <source>
        <dbReference type="Proteomes" id="UP000236634"/>
    </source>
</evidence>
<feature type="chain" id="PRO_5014385769" description="DUF4878 domain-containing protein" evidence="1">
    <location>
        <begin position="27"/>
        <end position="154"/>
    </location>
</feature>
<name>A0A2K0XJ77_9BACT</name>
<dbReference type="PROSITE" id="PS51257">
    <property type="entry name" value="PROKAR_LIPOPROTEIN"/>
    <property type="match status" value="1"/>
</dbReference>
<feature type="signal peptide" evidence="1">
    <location>
        <begin position="1"/>
        <end position="26"/>
    </location>
</feature>
<sequence>MKVKLIIFSMCVWVSGLLITACSSHKDEPQLKEAANGFAETFFNWQLNEALPYCTPESKKWIEYAGSQITQEDIDLLKAQDEGASHQLEDINYQSGDTTATVVVKVKNVMLLDSIGKSGMMMDKASFQINLCYRNKQWKVLLTSLPRPMRNSDI</sequence>
<evidence type="ECO:0008006" key="4">
    <source>
        <dbReference type="Google" id="ProtNLM"/>
    </source>
</evidence>
<keyword evidence="1" id="KW-0732">Signal</keyword>
<evidence type="ECO:0000313" key="2">
    <source>
        <dbReference type="EMBL" id="PNP94584.1"/>
    </source>
</evidence>
<protein>
    <recommendedName>
        <fullName evidence="4">DUF4878 domain-containing protein</fullName>
    </recommendedName>
</protein>
<comment type="caution">
    <text evidence="2">The sequence shown here is derived from an EMBL/GenBank/DDBJ whole genome shotgun (WGS) entry which is preliminary data.</text>
</comment>
<reference evidence="2 3" key="1">
    <citation type="submission" date="2017-03" db="EMBL/GenBank/DDBJ databases">
        <authorList>
            <person name="Afonso C.L."/>
            <person name="Miller P.J."/>
            <person name="Scott M.A."/>
            <person name="Spackman E."/>
            <person name="Goraichik I."/>
            <person name="Dimitrov K.M."/>
            <person name="Suarez D.L."/>
            <person name="Swayne D.E."/>
        </authorList>
    </citation>
    <scope>NUCLEOTIDE SEQUENCE [LARGE SCALE GENOMIC DNA]</scope>
    <source>
        <strain evidence="2 3">DNF00076</strain>
    </source>
</reference>
<dbReference type="EMBL" id="NBAX01000005">
    <property type="protein sequence ID" value="PNP94584.1"/>
    <property type="molecule type" value="Genomic_DNA"/>
</dbReference>
<evidence type="ECO:0000256" key="1">
    <source>
        <dbReference type="SAM" id="SignalP"/>
    </source>
</evidence>
<dbReference type="RefSeq" id="WP_103003328.1">
    <property type="nucleotide sequence ID" value="NZ_NBAX01000005.1"/>
</dbReference>
<gene>
    <name evidence="2" type="ORF">BFS16_06740</name>
</gene>
<organism evidence="2 3">
    <name type="scientific">Hoylesella timonensis</name>
    <dbReference type="NCBI Taxonomy" id="386414"/>
    <lineage>
        <taxon>Bacteria</taxon>
        <taxon>Pseudomonadati</taxon>
        <taxon>Bacteroidota</taxon>
        <taxon>Bacteroidia</taxon>
        <taxon>Bacteroidales</taxon>
        <taxon>Prevotellaceae</taxon>
        <taxon>Hoylesella</taxon>
    </lineage>
</organism>
<accession>A0A2K0XJ77</accession>
<dbReference type="AlphaFoldDB" id="A0A2K0XJ77"/>
<dbReference type="Proteomes" id="UP000236634">
    <property type="component" value="Unassembled WGS sequence"/>
</dbReference>
<proteinExistence type="predicted"/>